<reference evidence="1" key="2">
    <citation type="journal article" date="2015" name="Data Brief">
        <title>Shoot transcriptome of the giant reed, Arundo donax.</title>
        <authorList>
            <person name="Barrero R.A."/>
            <person name="Guerrero F.D."/>
            <person name="Moolhuijzen P."/>
            <person name="Goolsby J.A."/>
            <person name="Tidwell J."/>
            <person name="Bellgard S.E."/>
            <person name="Bellgard M.I."/>
        </authorList>
    </citation>
    <scope>NUCLEOTIDE SEQUENCE</scope>
    <source>
        <tissue evidence="1">Shoot tissue taken approximately 20 cm above the soil surface</tissue>
    </source>
</reference>
<dbReference type="EMBL" id="GBRH01208365">
    <property type="protein sequence ID" value="JAD89530.1"/>
    <property type="molecule type" value="Transcribed_RNA"/>
</dbReference>
<organism evidence="1">
    <name type="scientific">Arundo donax</name>
    <name type="common">Giant reed</name>
    <name type="synonym">Donax arundinaceus</name>
    <dbReference type="NCBI Taxonomy" id="35708"/>
    <lineage>
        <taxon>Eukaryota</taxon>
        <taxon>Viridiplantae</taxon>
        <taxon>Streptophyta</taxon>
        <taxon>Embryophyta</taxon>
        <taxon>Tracheophyta</taxon>
        <taxon>Spermatophyta</taxon>
        <taxon>Magnoliopsida</taxon>
        <taxon>Liliopsida</taxon>
        <taxon>Poales</taxon>
        <taxon>Poaceae</taxon>
        <taxon>PACMAD clade</taxon>
        <taxon>Arundinoideae</taxon>
        <taxon>Arundineae</taxon>
        <taxon>Arundo</taxon>
    </lineage>
</organism>
<evidence type="ECO:0000313" key="1">
    <source>
        <dbReference type="EMBL" id="JAD89530.1"/>
    </source>
</evidence>
<dbReference type="AlphaFoldDB" id="A0A0A9DV31"/>
<name>A0A0A9DV31_ARUDO</name>
<reference evidence="1" key="1">
    <citation type="submission" date="2014-09" db="EMBL/GenBank/DDBJ databases">
        <authorList>
            <person name="Magalhaes I.L.F."/>
            <person name="Oliveira U."/>
            <person name="Santos F.R."/>
            <person name="Vidigal T.H.D.A."/>
            <person name="Brescovit A.D."/>
            <person name="Santos A.J."/>
        </authorList>
    </citation>
    <scope>NUCLEOTIDE SEQUENCE</scope>
    <source>
        <tissue evidence="1">Shoot tissue taken approximately 20 cm above the soil surface</tissue>
    </source>
</reference>
<protein>
    <submittedName>
        <fullName evidence="1">Uncharacterized protein</fullName>
    </submittedName>
</protein>
<proteinExistence type="predicted"/>
<accession>A0A0A9DV31</accession>
<sequence>MWITNFHTSMSMASSLVIFQSFRYLFTDFSHVKFGLLRPLLTLSACFNLPLCTSASGGLRCICPNHLK</sequence>